<dbReference type="Pfam" id="PF00930">
    <property type="entry name" value="DPPIV_N"/>
    <property type="match status" value="1"/>
</dbReference>
<dbReference type="AlphaFoldDB" id="A0A1H1TUI6"/>
<dbReference type="SUPFAM" id="SSF82171">
    <property type="entry name" value="DPP6 N-terminal domain-like"/>
    <property type="match status" value="1"/>
</dbReference>
<keyword evidence="5" id="KW-1185">Reference proteome</keyword>
<evidence type="ECO:0000256" key="1">
    <source>
        <dbReference type="SAM" id="SignalP"/>
    </source>
</evidence>
<organism evidence="4 5">
    <name type="scientific">Mucilaginibacter mallensis</name>
    <dbReference type="NCBI Taxonomy" id="652787"/>
    <lineage>
        <taxon>Bacteria</taxon>
        <taxon>Pseudomonadati</taxon>
        <taxon>Bacteroidota</taxon>
        <taxon>Sphingobacteriia</taxon>
        <taxon>Sphingobacteriales</taxon>
        <taxon>Sphingobacteriaceae</taxon>
        <taxon>Mucilaginibacter</taxon>
    </lineage>
</organism>
<dbReference type="PANTHER" id="PTHR11731:SF193">
    <property type="entry name" value="DIPEPTIDYL PEPTIDASE 9"/>
    <property type="match status" value="1"/>
</dbReference>
<sequence>MNKKFWQGAFMCLCVSGMLWPHQSIAQNKATYSSLADASAAGRKLKGKSGPKSVNWINGGNQYSFIEGDSINIKDPATLKERNVFISKGITLPGSSTPFAYESFQWSKDAQHLVFKTNFRRKYRRSGVSDYYIYDLANKQLKVAAKNARSAELSPDGTKVGIERDGNMFVYSFATGQEQQLTHDSTSENGIFNGHGDWVYEEELEVSQAWNWSPDNKYMAFWQFDDSKVPDFQMTNFEGQHPNNIHIAIPQVGDPNPKVRVGVIDVNSGKKVWLSPDETGDFYIPRLYWTSDPDILAMVTLNRAQNDMKLYFFNVKTGDHHVVLEEKNTTWVAISNFYTNVNDMLYFPEKTKEFFWVSDRSGFYHIYRYNYDGKLINQVTKGNWDMIKVSGINPDNKTIYYLSAEASPLEQQFYSIKYDGSDKKRLNPVPGFHDIDMSPNTKYYIDKYSNTTTPTQVALCNDKGKTLQLLEVNKGVSDFLATHAYSPLELFHFKAEDGTELDGSMIKPFNFDPTKKYPVVLSIYGGPESHGVFNRFSDATSEQWLAQNGYIVVNVNNRGIANYGSAFMKVVYKQLGKYESYDFAATARYMATQPFVDGKNMAIMGGSYGGYITAYTLLTHPGVFKVGIANSPVTDWRLYDDIYTERYMGTVEDNAEGYKNSSNMTHASGLQDHLLLIHSLSDDNVHPANTMQLLTALTNAGKDADLRIYPPGAHGAGYNPQSRLLINEVSFYYLERYLKGNTDLPNLNAK</sequence>
<feature type="chain" id="PRO_5009261532" evidence="1">
    <location>
        <begin position="27"/>
        <end position="750"/>
    </location>
</feature>
<name>A0A1H1TUI6_MUCMA</name>
<dbReference type="SUPFAM" id="SSF53474">
    <property type="entry name" value="alpha/beta-Hydrolases"/>
    <property type="match status" value="1"/>
</dbReference>
<dbReference type="InterPro" id="IPR029058">
    <property type="entry name" value="AB_hydrolase_fold"/>
</dbReference>
<dbReference type="Gene3D" id="2.140.10.30">
    <property type="entry name" value="Dipeptidylpeptidase IV, N-terminal domain"/>
    <property type="match status" value="1"/>
</dbReference>
<dbReference type="Gene3D" id="3.40.50.1820">
    <property type="entry name" value="alpha/beta hydrolase"/>
    <property type="match status" value="1"/>
</dbReference>
<evidence type="ECO:0000313" key="4">
    <source>
        <dbReference type="EMBL" id="SDS63596.1"/>
    </source>
</evidence>
<evidence type="ECO:0000259" key="2">
    <source>
        <dbReference type="Pfam" id="PF00326"/>
    </source>
</evidence>
<keyword evidence="1" id="KW-0732">Signal</keyword>
<dbReference type="STRING" id="652787.SAMN05216490_1517"/>
<accession>A0A1H1TUI6</accession>
<protein>
    <submittedName>
        <fullName evidence="4">Dipeptidyl-peptidase-4</fullName>
    </submittedName>
</protein>
<reference evidence="4 5" key="1">
    <citation type="submission" date="2016-10" db="EMBL/GenBank/DDBJ databases">
        <authorList>
            <person name="de Groot N.N."/>
        </authorList>
    </citation>
    <scope>NUCLEOTIDE SEQUENCE [LARGE SCALE GENOMIC DNA]</scope>
    <source>
        <strain evidence="4 5">MP1X4</strain>
    </source>
</reference>
<dbReference type="InterPro" id="IPR001375">
    <property type="entry name" value="Peptidase_S9_cat"/>
</dbReference>
<dbReference type="Pfam" id="PF00326">
    <property type="entry name" value="Peptidase_S9"/>
    <property type="match status" value="1"/>
</dbReference>
<dbReference type="InterPro" id="IPR050278">
    <property type="entry name" value="Serine_Prot_S9B/DPPIV"/>
</dbReference>
<evidence type="ECO:0000259" key="3">
    <source>
        <dbReference type="Pfam" id="PF00930"/>
    </source>
</evidence>
<proteinExistence type="predicted"/>
<evidence type="ECO:0000313" key="5">
    <source>
        <dbReference type="Proteomes" id="UP000199679"/>
    </source>
</evidence>
<dbReference type="PANTHER" id="PTHR11731">
    <property type="entry name" value="PROTEASE FAMILY S9B,C DIPEPTIDYL-PEPTIDASE IV-RELATED"/>
    <property type="match status" value="1"/>
</dbReference>
<dbReference type="GO" id="GO:0006508">
    <property type="term" value="P:proteolysis"/>
    <property type="evidence" value="ECO:0007669"/>
    <property type="project" value="InterPro"/>
</dbReference>
<dbReference type="Proteomes" id="UP000199679">
    <property type="component" value="Chromosome I"/>
</dbReference>
<dbReference type="GO" id="GO:0008236">
    <property type="term" value="F:serine-type peptidase activity"/>
    <property type="evidence" value="ECO:0007669"/>
    <property type="project" value="InterPro"/>
</dbReference>
<dbReference type="GO" id="GO:0008239">
    <property type="term" value="F:dipeptidyl-peptidase activity"/>
    <property type="evidence" value="ECO:0007669"/>
    <property type="project" value="TreeGrafter"/>
</dbReference>
<gene>
    <name evidence="4" type="ORF">SAMN05216490_1517</name>
</gene>
<feature type="domain" description="Peptidase S9 prolyl oligopeptidase catalytic" evidence="2">
    <location>
        <begin position="540"/>
        <end position="739"/>
    </location>
</feature>
<feature type="signal peptide" evidence="1">
    <location>
        <begin position="1"/>
        <end position="26"/>
    </location>
</feature>
<dbReference type="InterPro" id="IPR002469">
    <property type="entry name" value="Peptidase_S9B_N"/>
</dbReference>
<dbReference type="EMBL" id="LT629740">
    <property type="protein sequence ID" value="SDS63596.1"/>
    <property type="molecule type" value="Genomic_DNA"/>
</dbReference>
<dbReference type="RefSeq" id="WP_197684579.1">
    <property type="nucleotide sequence ID" value="NZ_LT629740.1"/>
</dbReference>
<feature type="domain" description="Dipeptidylpeptidase IV N-terminal" evidence="3">
    <location>
        <begin position="107"/>
        <end position="455"/>
    </location>
</feature>